<keyword evidence="2" id="KW-0813">Transport</keyword>
<organism evidence="9 10">
    <name type="scientific">Spirulina subsalsa FACHB-351</name>
    <dbReference type="NCBI Taxonomy" id="234711"/>
    <lineage>
        <taxon>Bacteria</taxon>
        <taxon>Bacillati</taxon>
        <taxon>Cyanobacteriota</taxon>
        <taxon>Cyanophyceae</taxon>
        <taxon>Spirulinales</taxon>
        <taxon>Spirulinaceae</taxon>
        <taxon>Spirulina</taxon>
    </lineage>
</organism>
<proteinExistence type="predicted"/>
<dbReference type="Pfam" id="PF16916">
    <property type="entry name" value="ZT_dimer"/>
    <property type="match status" value="1"/>
</dbReference>
<accession>A0ABT3L331</accession>
<comment type="subcellular location">
    <subcellularLocation>
        <location evidence="1">Membrane</location>
        <topology evidence="1">Multi-pass membrane protein</topology>
    </subcellularLocation>
</comment>
<feature type="transmembrane region" description="Helical" evidence="6">
    <location>
        <begin position="46"/>
        <end position="62"/>
    </location>
</feature>
<evidence type="ECO:0000256" key="4">
    <source>
        <dbReference type="ARBA" id="ARBA00022989"/>
    </source>
</evidence>
<evidence type="ECO:0000256" key="6">
    <source>
        <dbReference type="SAM" id="Phobius"/>
    </source>
</evidence>
<dbReference type="InterPro" id="IPR027469">
    <property type="entry name" value="Cation_efflux_TMD_sf"/>
</dbReference>
<dbReference type="InterPro" id="IPR050291">
    <property type="entry name" value="CDF_Transporter"/>
</dbReference>
<dbReference type="PANTHER" id="PTHR43840">
    <property type="entry name" value="MITOCHONDRIAL METAL TRANSPORTER 1-RELATED"/>
    <property type="match status" value="1"/>
</dbReference>
<dbReference type="RefSeq" id="WP_265263634.1">
    <property type="nucleotide sequence ID" value="NZ_JAIHOM010000023.1"/>
</dbReference>
<evidence type="ECO:0000256" key="2">
    <source>
        <dbReference type="ARBA" id="ARBA00022448"/>
    </source>
</evidence>
<name>A0ABT3L331_9CYAN</name>
<keyword evidence="5 6" id="KW-0472">Membrane</keyword>
<feature type="transmembrane region" description="Helical" evidence="6">
    <location>
        <begin position="83"/>
        <end position="102"/>
    </location>
</feature>
<dbReference type="Pfam" id="PF01545">
    <property type="entry name" value="Cation_efflux"/>
    <property type="match status" value="1"/>
</dbReference>
<comment type="caution">
    <text evidence="9">The sequence shown here is derived from an EMBL/GenBank/DDBJ whole genome shotgun (WGS) entry which is preliminary data.</text>
</comment>
<evidence type="ECO:0000259" key="8">
    <source>
        <dbReference type="Pfam" id="PF16916"/>
    </source>
</evidence>
<evidence type="ECO:0000313" key="9">
    <source>
        <dbReference type="EMBL" id="MCW6035913.1"/>
    </source>
</evidence>
<feature type="domain" description="Cation efflux protein cytoplasmic" evidence="8">
    <location>
        <begin position="225"/>
        <end position="291"/>
    </location>
</feature>
<evidence type="ECO:0000259" key="7">
    <source>
        <dbReference type="Pfam" id="PF01545"/>
    </source>
</evidence>
<feature type="transmembrane region" description="Helical" evidence="6">
    <location>
        <begin position="12"/>
        <end position="34"/>
    </location>
</feature>
<dbReference type="InterPro" id="IPR058533">
    <property type="entry name" value="Cation_efflux_TM"/>
</dbReference>
<keyword evidence="10" id="KW-1185">Reference proteome</keyword>
<dbReference type="Proteomes" id="UP001526426">
    <property type="component" value="Unassembled WGS sequence"/>
</dbReference>
<dbReference type="Gene3D" id="1.20.1510.10">
    <property type="entry name" value="Cation efflux protein transmembrane domain"/>
    <property type="match status" value="1"/>
</dbReference>
<dbReference type="PANTHER" id="PTHR43840:SF15">
    <property type="entry name" value="MITOCHONDRIAL METAL TRANSPORTER 1-RELATED"/>
    <property type="match status" value="1"/>
</dbReference>
<dbReference type="EMBL" id="JAIHOM010000023">
    <property type="protein sequence ID" value="MCW6035913.1"/>
    <property type="molecule type" value="Genomic_DNA"/>
</dbReference>
<keyword evidence="3 6" id="KW-0812">Transmembrane</keyword>
<sequence>MSEEPTPDLLTRLLLLATIWLMALLVWVKVAAGWEARSLTLLTESLYTLLVGCNGVLSFLAVTNPDHPTGQDIYGHGRRETAIALFLTAGLTLACAFLIWMFTQQVTAALQREVLPFPLQVNPPLLQLVGLSTLSTLALALFCLYHARRLKHPLLGYNATQLFKDATLGIVVLLSLWGVWWGEPLFDLLGALILFIILLDGFWHMICWQLPLMVEQVSIAPDVLAAIAQGVRGVSYCYRIRSRGIVGQFLYIQMHLVIEARYEPQAPLIARYIEEELRLRYGALQVTFYIETERKRGVGNGK</sequence>
<evidence type="ECO:0000256" key="1">
    <source>
        <dbReference type="ARBA" id="ARBA00004141"/>
    </source>
</evidence>
<evidence type="ECO:0000313" key="10">
    <source>
        <dbReference type="Proteomes" id="UP001526426"/>
    </source>
</evidence>
<dbReference type="InterPro" id="IPR027470">
    <property type="entry name" value="Cation_efflux_CTD"/>
</dbReference>
<evidence type="ECO:0000256" key="5">
    <source>
        <dbReference type="ARBA" id="ARBA00023136"/>
    </source>
</evidence>
<feature type="domain" description="Cation efflux protein transmembrane" evidence="7">
    <location>
        <begin position="16"/>
        <end position="206"/>
    </location>
</feature>
<feature type="transmembrane region" description="Helical" evidence="6">
    <location>
        <begin position="166"/>
        <end position="182"/>
    </location>
</feature>
<feature type="transmembrane region" description="Helical" evidence="6">
    <location>
        <begin position="125"/>
        <end position="145"/>
    </location>
</feature>
<feature type="transmembrane region" description="Helical" evidence="6">
    <location>
        <begin position="188"/>
        <end position="206"/>
    </location>
</feature>
<gene>
    <name evidence="9" type="ORF">K4A83_06455</name>
</gene>
<evidence type="ECO:0000256" key="3">
    <source>
        <dbReference type="ARBA" id="ARBA00022692"/>
    </source>
</evidence>
<dbReference type="SUPFAM" id="SSF161111">
    <property type="entry name" value="Cation efflux protein transmembrane domain-like"/>
    <property type="match status" value="1"/>
</dbReference>
<keyword evidence="4 6" id="KW-1133">Transmembrane helix</keyword>
<reference evidence="9 10" key="1">
    <citation type="submission" date="2021-08" db="EMBL/GenBank/DDBJ databases">
        <title>Draft genome sequence of Spirulina subsalsa with high tolerance to salinity and hype-accumulation of phycocyanin.</title>
        <authorList>
            <person name="Pei H."/>
            <person name="Jiang L."/>
        </authorList>
    </citation>
    <scope>NUCLEOTIDE SEQUENCE [LARGE SCALE GENOMIC DNA]</scope>
    <source>
        <strain evidence="9 10">FACHB-351</strain>
    </source>
</reference>
<protein>
    <submittedName>
        <fullName evidence="9">Cation transporter</fullName>
    </submittedName>
</protein>